<feature type="chain" id="PRO_5045105269" description="Tetratricopeptide repeat protein" evidence="1">
    <location>
        <begin position="24"/>
        <end position="507"/>
    </location>
</feature>
<evidence type="ECO:0000256" key="1">
    <source>
        <dbReference type="SAM" id="SignalP"/>
    </source>
</evidence>
<organism evidence="2 3">
    <name type="scientific">Stenotrophomonas nematodicola</name>
    <dbReference type="NCBI Taxonomy" id="2656746"/>
    <lineage>
        <taxon>Bacteria</taxon>
        <taxon>Pseudomonadati</taxon>
        <taxon>Pseudomonadota</taxon>
        <taxon>Gammaproteobacteria</taxon>
        <taxon>Lysobacterales</taxon>
        <taxon>Lysobacteraceae</taxon>
        <taxon>Stenotrophomonas</taxon>
    </lineage>
</organism>
<keyword evidence="3" id="KW-1185">Reference proteome</keyword>
<reference evidence="2 3" key="1">
    <citation type="submission" date="2024-09" db="EMBL/GenBank/DDBJ databases">
        <authorList>
            <consortium name="All-Russian atlas of soil microorganisms"/>
            <consortium name="as a basis for the search for new antimicrobial producers and enzymes with unique properties"/>
            <person name="Sokolova E.A."/>
            <person name="Voronina E.N."/>
        </authorList>
    </citation>
    <scope>NUCLEOTIDE SEQUENCE [LARGE SCALE GENOMIC DNA]</scope>
    <source>
        <strain evidence="2 3">AF-22b-331.1</strain>
    </source>
</reference>
<protein>
    <recommendedName>
        <fullName evidence="4">Tetratricopeptide repeat protein</fullName>
    </recommendedName>
</protein>
<dbReference type="InterPro" id="IPR011990">
    <property type="entry name" value="TPR-like_helical_dom_sf"/>
</dbReference>
<evidence type="ECO:0000313" key="2">
    <source>
        <dbReference type="EMBL" id="MFG6110795.1"/>
    </source>
</evidence>
<name>A0ABW7D0S4_9GAMM</name>
<dbReference type="EMBL" id="JBHGCJ010000014">
    <property type="protein sequence ID" value="MFG6110795.1"/>
    <property type="molecule type" value="Genomic_DNA"/>
</dbReference>
<gene>
    <name evidence="2" type="ORF">ACEU0G_000674</name>
</gene>
<proteinExistence type="predicted"/>
<comment type="caution">
    <text evidence="2">The sequence shown here is derived from an EMBL/GenBank/DDBJ whole genome shotgun (WGS) entry which is preliminary data.</text>
</comment>
<feature type="signal peptide" evidence="1">
    <location>
        <begin position="1"/>
        <end position="23"/>
    </location>
</feature>
<dbReference type="Proteomes" id="UP001605261">
    <property type="component" value="Unassembled WGS sequence"/>
</dbReference>
<evidence type="ECO:0008006" key="4">
    <source>
        <dbReference type="Google" id="ProtNLM"/>
    </source>
</evidence>
<dbReference type="Gene3D" id="1.25.40.10">
    <property type="entry name" value="Tetratricopeptide repeat domain"/>
    <property type="match status" value="1"/>
</dbReference>
<evidence type="ECO:0000313" key="3">
    <source>
        <dbReference type="Proteomes" id="UP001605261"/>
    </source>
</evidence>
<dbReference type="SUPFAM" id="SSF48452">
    <property type="entry name" value="TPR-like"/>
    <property type="match status" value="1"/>
</dbReference>
<keyword evidence="1" id="KW-0732">Signal</keyword>
<dbReference type="RefSeq" id="WP_394164283.1">
    <property type="nucleotide sequence ID" value="NZ_JBHGCJ010000014.1"/>
</dbReference>
<accession>A0ABW7D0S4</accession>
<sequence length="507" mass="55980">MPSLRHRLTGCLLLALSATPALAGPDSVAAPTGTLREDAAAAAIVDSITLAERGDSVGALLGFERAFADPDTALLSEPLRLDGLITAGRTAFNARQAAQARTYLDAALQQAPDDPRALYVLGRLLLWQEDMLEGTRLITRALRASDAMLGDVDIQMAHALVDALQDQPDARRELLQVLFDRDWKDEGIEPTSLWLQLAVLQADAGQRERLAATVARIDTPMEVVALRTDKRFDAVVDRRDPRFDPLHSARRYTDALRVEGLLRPERSDRVADFTDTLLLIGEHEQVLSTSETLYTRLSAPNAPRSFVGADYAAWVLSHRATAEHRLGRDDAAEATLLLAASLGEAEAPGNPLLQLYLASWYLAREQPERALEAIAGLDPAPMFGEYMRQWIRFSAYRTLGDADRSAQARAWLQANQGEGRAAYVDVLLTEDRIDDAARQLIADLQTTAHRQDALLLMQDFRMLAPMAGDVANDRRWQQLLRRADVLAAARAVGRIETQPIYGRSAWR</sequence>